<evidence type="ECO:0000256" key="5">
    <source>
        <dbReference type="ARBA" id="ARBA00023157"/>
    </source>
</evidence>
<evidence type="ECO:0000259" key="8">
    <source>
        <dbReference type="SMART" id="SM01361"/>
    </source>
</evidence>
<dbReference type="Gene3D" id="2.60.40.1930">
    <property type="match status" value="1"/>
</dbReference>
<dbReference type="Pfam" id="PF07703">
    <property type="entry name" value="A2M_BRD"/>
    <property type="match status" value="1"/>
</dbReference>
<feature type="non-terminal residue" evidence="9">
    <location>
        <position position="943"/>
    </location>
</feature>
<dbReference type="Gene3D" id="2.20.130.20">
    <property type="match status" value="1"/>
</dbReference>
<dbReference type="Pfam" id="PF07678">
    <property type="entry name" value="TED_complement"/>
    <property type="match status" value="1"/>
</dbReference>
<organism evidence="9 10">
    <name type="scientific">Nicator chloris</name>
    <dbReference type="NCBI Taxonomy" id="237433"/>
    <lineage>
        <taxon>Eukaryota</taxon>
        <taxon>Metazoa</taxon>
        <taxon>Chordata</taxon>
        <taxon>Craniata</taxon>
        <taxon>Vertebrata</taxon>
        <taxon>Euteleostomi</taxon>
        <taxon>Archelosauria</taxon>
        <taxon>Archosauria</taxon>
        <taxon>Dinosauria</taxon>
        <taxon>Saurischia</taxon>
        <taxon>Theropoda</taxon>
        <taxon>Coelurosauria</taxon>
        <taxon>Aves</taxon>
        <taxon>Neognathae</taxon>
        <taxon>Neoaves</taxon>
        <taxon>Telluraves</taxon>
        <taxon>Australaves</taxon>
        <taxon>Passeriformes</taxon>
        <taxon>Sylvioidea</taxon>
        <taxon>Pycnonotidae</taxon>
        <taxon>Nicator</taxon>
    </lineage>
</organism>
<evidence type="ECO:0000259" key="7">
    <source>
        <dbReference type="SMART" id="SM01360"/>
    </source>
</evidence>
<dbReference type="Pfam" id="PF00207">
    <property type="entry name" value="A2M"/>
    <property type="match status" value="1"/>
</dbReference>
<dbReference type="InterPro" id="IPR036595">
    <property type="entry name" value="A-macroglobulin_rcpt-bd_sf"/>
</dbReference>
<comment type="similarity">
    <text evidence="1">Belongs to the protease inhibitor I39 (alpha-2-macroglobulin) family.</text>
</comment>
<keyword evidence="10" id="KW-1185">Reference proteome</keyword>
<dbReference type="InterPro" id="IPR041813">
    <property type="entry name" value="A2M_TED"/>
</dbReference>
<dbReference type="Gene3D" id="1.50.10.20">
    <property type="match status" value="1"/>
</dbReference>
<dbReference type="InterPro" id="IPR011625">
    <property type="entry name" value="A2M_N_BRD"/>
</dbReference>
<dbReference type="EMBL" id="WAAE01019261">
    <property type="protein sequence ID" value="NXX33569.1"/>
    <property type="molecule type" value="Genomic_DNA"/>
</dbReference>
<dbReference type="Gene3D" id="6.20.50.160">
    <property type="match status" value="1"/>
</dbReference>
<evidence type="ECO:0000256" key="1">
    <source>
        <dbReference type="ARBA" id="ARBA00010952"/>
    </source>
</evidence>
<dbReference type="InterPro" id="IPR019742">
    <property type="entry name" value="MacrogloblnA2_CS"/>
</dbReference>
<dbReference type="InterPro" id="IPR013783">
    <property type="entry name" value="Ig-like_fold"/>
</dbReference>
<dbReference type="SUPFAM" id="SSF49410">
    <property type="entry name" value="Alpha-macroglobulin receptor domain"/>
    <property type="match status" value="1"/>
</dbReference>
<dbReference type="InterPro" id="IPR008930">
    <property type="entry name" value="Terpenoid_cyclase/PrenylTrfase"/>
</dbReference>
<dbReference type="SMART" id="SM01419">
    <property type="entry name" value="Thiol-ester_cl"/>
    <property type="match status" value="1"/>
</dbReference>
<dbReference type="CDD" id="cd02897">
    <property type="entry name" value="A2M_2"/>
    <property type="match status" value="1"/>
</dbReference>
<dbReference type="SUPFAM" id="SSF48239">
    <property type="entry name" value="Terpenoid cyclases/Protein prenyltransferases"/>
    <property type="match status" value="1"/>
</dbReference>
<dbReference type="InterPro" id="IPR001599">
    <property type="entry name" value="Macroglobln_a2"/>
</dbReference>
<dbReference type="Gene3D" id="2.60.120.1540">
    <property type="match status" value="1"/>
</dbReference>
<sequence length="943" mass="103979">LESSFSIPLTFSLTYAPAPRLVVYVIFPNGKIIADSAIFSVSTCFRNKVELSFSTPETLPGSQVGLRLQAAPGSTCAVWAVDPSAFWTKPGKELSSHSIYGLFPSVYNSRYPHQVSEDDRSCGSPNSDEPDVFTAFRGRGQRGENNLLVINFFLQEMGLKIMSNTNIKKPRVCPTTPLTTALRGTGMSLLFPTEHLTSTYHPTMFPPFSSVEEKVHKNFHETWLWDLYSVGPSGNKSITVTVPEAITEWKAGMFCTGRNGFGFAPASRLIVSKPFLVELPLPSSVVQGETFNLKATVFNNVQQCMRIQVTLEEFAHFHLKPCKGCVYSSCLCAGEAKAFQWSVTAEQLGLMNITLSTEAVDTKELCGEEIPFVPKQGQKDMITKLIQVRPEGVLVEKAHSSILCPEKGNPAEESVSLVLPLNVVEGSVRATVSVTGDLMGMALHNLDHLVQMPHGCGEQNMVLFAPIVYVLQYLEKTRQLSPEIRDRATRFLRHGYQIQLQYQHPDGSYSEFGIKDEYGNTWLTAFVVKCFVQAKPYIYLDDRLIQAALTWLEFHQLPSGCFKNVGQLFHTFMKGGVDGEVPLAAYITAAYLEAGATPESTVVRRALGCLAPAIPRAASTYTQALLAYTFALAKDAQRTQELLDALDRKAIRADGQIHWSQTSSKPRTSTSPWSQPVSVDVELTAYVLLALLSKPNVTESDLTTASGIVAWLTRQQNAYGGFASTQDTVVALQALAKYAALTHSTQGDAEVRVRSHGGFGKKFQVSYQNRLLVQEAALTEVPGKFLVQAHGSCCVFTRMVLRYNTPSPQDSTSFALQVKTDPVNCTKDNTRSVTVHVDVRYNGKESTSNMVILEVSMLTGYALAPGSGVSVRSLHHGHSVRRTEKTQGGVAIYLDKLSHISDTYVLQLEQEIEVTNLKPGHVRVYDYYNPEEQALADYNVFCI</sequence>
<evidence type="ECO:0000313" key="10">
    <source>
        <dbReference type="Proteomes" id="UP000653383"/>
    </source>
</evidence>
<feature type="domain" description="Alpha-2-macroglobulin" evidence="7">
    <location>
        <begin position="222"/>
        <end position="311"/>
    </location>
</feature>
<dbReference type="OrthoDB" id="9998011at2759"/>
<feature type="domain" description="Alpha-macroglobulin receptor-binding" evidence="8">
    <location>
        <begin position="848"/>
        <end position="938"/>
    </location>
</feature>
<dbReference type="SMART" id="SM01360">
    <property type="entry name" value="A2M"/>
    <property type="match status" value="1"/>
</dbReference>
<dbReference type="InterPro" id="IPR009048">
    <property type="entry name" value="A-macroglobulin_rcpt-bd"/>
</dbReference>
<dbReference type="InterPro" id="IPR011626">
    <property type="entry name" value="Alpha-macroglobulin_TED"/>
</dbReference>
<dbReference type="FunFam" id="1.50.10.20:FF:000001">
    <property type="entry name" value="CD109 isoform 1"/>
    <property type="match status" value="1"/>
</dbReference>
<keyword evidence="6" id="KW-0325">Glycoprotein</keyword>
<dbReference type="InterPro" id="IPR047565">
    <property type="entry name" value="Alpha-macroglob_thiol-ester_cl"/>
</dbReference>
<evidence type="ECO:0000313" key="9">
    <source>
        <dbReference type="EMBL" id="NXX33569.1"/>
    </source>
</evidence>
<name>A0A852IAA8_9PASS</name>
<feature type="non-terminal residue" evidence="9">
    <location>
        <position position="1"/>
    </location>
</feature>
<dbReference type="Pfam" id="PF07677">
    <property type="entry name" value="A2M_recep"/>
    <property type="match status" value="1"/>
</dbReference>
<dbReference type="PANTHER" id="PTHR11412">
    <property type="entry name" value="MACROGLOBULIN / COMPLEMENT"/>
    <property type="match status" value="1"/>
</dbReference>
<comment type="caution">
    <text evidence="9">The sequence shown here is derived from an EMBL/GenBank/DDBJ whole genome shotgun (WGS) entry which is preliminary data.</text>
</comment>
<keyword evidence="3" id="KW-0732">Signal</keyword>
<dbReference type="GO" id="GO:0005615">
    <property type="term" value="C:extracellular space"/>
    <property type="evidence" value="ECO:0007669"/>
    <property type="project" value="InterPro"/>
</dbReference>
<dbReference type="InterPro" id="IPR050473">
    <property type="entry name" value="A2M/Complement_sys"/>
</dbReference>
<evidence type="ECO:0000256" key="6">
    <source>
        <dbReference type="ARBA" id="ARBA00023180"/>
    </source>
</evidence>
<evidence type="ECO:0000256" key="4">
    <source>
        <dbReference type="ARBA" id="ARBA00022900"/>
    </source>
</evidence>
<evidence type="ECO:0000256" key="2">
    <source>
        <dbReference type="ARBA" id="ARBA00022690"/>
    </source>
</evidence>
<dbReference type="Proteomes" id="UP000653383">
    <property type="component" value="Unassembled WGS sequence"/>
</dbReference>
<dbReference type="InterPro" id="IPR014756">
    <property type="entry name" value="Ig_E-set"/>
</dbReference>
<dbReference type="AlphaFoldDB" id="A0A852IAA8"/>
<dbReference type="GO" id="GO:0004867">
    <property type="term" value="F:serine-type endopeptidase inhibitor activity"/>
    <property type="evidence" value="ECO:0007669"/>
    <property type="project" value="UniProtKB-KW"/>
</dbReference>
<keyword evidence="5" id="KW-1015">Disulfide bond</keyword>
<proteinExistence type="inferred from homology"/>
<dbReference type="SUPFAM" id="SSF81296">
    <property type="entry name" value="E set domains"/>
    <property type="match status" value="1"/>
</dbReference>
<accession>A0A852IAA8</accession>
<dbReference type="PANTHER" id="PTHR11412:SF182">
    <property type="entry name" value="ALPHA-2-MACROGLOBULIN-LIKE PROTEIN 1"/>
    <property type="match status" value="1"/>
</dbReference>
<protein>
    <submittedName>
        <fullName evidence="9">A2ML1 protein</fullName>
    </submittedName>
</protein>
<dbReference type="Gene3D" id="2.60.40.10">
    <property type="entry name" value="Immunoglobulins"/>
    <property type="match status" value="1"/>
</dbReference>
<dbReference type="SMART" id="SM01361">
    <property type="entry name" value="A2M_recep"/>
    <property type="match status" value="1"/>
</dbReference>
<keyword evidence="4" id="KW-0722">Serine protease inhibitor</keyword>
<dbReference type="Gene3D" id="2.60.40.690">
    <property type="entry name" value="Alpha-macroglobulin, receptor-binding domain"/>
    <property type="match status" value="1"/>
</dbReference>
<gene>
    <name evidence="9" type="primary">A2ml1_2</name>
    <name evidence="9" type="ORF">NICCHL_R13109</name>
</gene>
<reference evidence="9" key="1">
    <citation type="submission" date="2020-02" db="EMBL/GenBank/DDBJ databases">
        <title>Bird 10,000 Genomes (B10K) Project - Family phase.</title>
        <authorList>
            <person name="Zhang G."/>
        </authorList>
    </citation>
    <scope>NUCLEOTIDE SEQUENCE</scope>
    <source>
        <strain evidence="9">B10K-DU-002-40</strain>
        <tissue evidence="9">Muscle</tissue>
    </source>
</reference>
<keyword evidence="2" id="KW-0646">Protease inhibitor</keyword>
<dbReference type="PROSITE" id="PS00477">
    <property type="entry name" value="ALPHA_2_MACROGLOBULIN"/>
    <property type="match status" value="1"/>
</dbReference>
<evidence type="ECO:0000256" key="3">
    <source>
        <dbReference type="ARBA" id="ARBA00022729"/>
    </source>
</evidence>